<dbReference type="EMBL" id="JAPWTK010001407">
    <property type="protein sequence ID" value="KAJ8932609.1"/>
    <property type="molecule type" value="Genomic_DNA"/>
</dbReference>
<reference evidence="1" key="1">
    <citation type="journal article" date="2023" name="Insect Mol. Biol.">
        <title>Genome sequencing provides insights into the evolution of gene families encoding plant cell wall-degrading enzymes in longhorned beetles.</title>
        <authorList>
            <person name="Shin N.R."/>
            <person name="Okamura Y."/>
            <person name="Kirsch R."/>
            <person name="Pauchet Y."/>
        </authorList>
    </citation>
    <scope>NUCLEOTIDE SEQUENCE</scope>
    <source>
        <strain evidence="1">AMC_N1</strain>
    </source>
</reference>
<evidence type="ECO:0000313" key="2">
    <source>
        <dbReference type="Proteomes" id="UP001162162"/>
    </source>
</evidence>
<dbReference type="AlphaFoldDB" id="A0AAV8X1L7"/>
<proteinExistence type="predicted"/>
<name>A0AAV8X1L7_9CUCU</name>
<keyword evidence="2" id="KW-1185">Reference proteome</keyword>
<evidence type="ECO:0000313" key="1">
    <source>
        <dbReference type="EMBL" id="KAJ8932609.1"/>
    </source>
</evidence>
<protein>
    <submittedName>
        <fullName evidence="1">Uncharacterized protein</fullName>
    </submittedName>
</protein>
<organism evidence="1 2">
    <name type="scientific">Aromia moschata</name>
    <dbReference type="NCBI Taxonomy" id="1265417"/>
    <lineage>
        <taxon>Eukaryota</taxon>
        <taxon>Metazoa</taxon>
        <taxon>Ecdysozoa</taxon>
        <taxon>Arthropoda</taxon>
        <taxon>Hexapoda</taxon>
        <taxon>Insecta</taxon>
        <taxon>Pterygota</taxon>
        <taxon>Neoptera</taxon>
        <taxon>Endopterygota</taxon>
        <taxon>Coleoptera</taxon>
        <taxon>Polyphaga</taxon>
        <taxon>Cucujiformia</taxon>
        <taxon>Chrysomeloidea</taxon>
        <taxon>Cerambycidae</taxon>
        <taxon>Cerambycinae</taxon>
        <taxon>Callichromatini</taxon>
        <taxon>Aromia</taxon>
    </lineage>
</organism>
<accession>A0AAV8X1L7</accession>
<sequence length="215" mass="24968">MATLEKLRKIHFDYLYDGLYDIMPIADNHSDNDELVKAVLFSGIGTILTHRNWDIVKNKVKNNTHVFLTSVNFKRQKYPSNFLVYINETRSNIRKTTLVRECSLISKISVLLFSNRNLGIIEIDKENFSENIPSTDQVKLRLDNTNVELLCDRVQAQELINCKDALMAGYRYYIQQLTEIGEPNSKLTTLGTRFYLYLRLGFFKDFSVGYAIMES</sequence>
<comment type="caution">
    <text evidence="1">The sequence shown here is derived from an EMBL/GenBank/DDBJ whole genome shotgun (WGS) entry which is preliminary data.</text>
</comment>
<dbReference type="Proteomes" id="UP001162162">
    <property type="component" value="Unassembled WGS sequence"/>
</dbReference>
<gene>
    <name evidence="1" type="ORF">NQ318_022948</name>
</gene>